<dbReference type="Proteomes" id="UP000184263">
    <property type="component" value="Unassembled WGS sequence"/>
</dbReference>
<dbReference type="Pfam" id="PF04350">
    <property type="entry name" value="PilO"/>
    <property type="match status" value="1"/>
</dbReference>
<dbReference type="Gene3D" id="3.30.70.60">
    <property type="match status" value="1"/>
</dbReference>
<dbReference type="AlphaFoldDB" id="A0A1M6WHR0"/>
<dbReference type="GO" id="GO:0043107">
    <property type="term" value="P:type IV pilus-dependent motility"/>
    <property type="evidence" value="ECO:0007669"/>
    <property type="project" value="InterPro"/>
</dbReference>
<sequence>MGQTIIAKLRACNGRMKMWQLAAAGAAGCGFLYLLFVVTVHIPLQRAADGYRREAEQARSEINDVVNFHNAHLDQKSFRKEMDERKERVFRALPETMGQASFLLELERLARQSQLQLKQIKPGALVQHEGWQSLTIHIRVQGSYFALLKFMRELQAGERLASVRELGVKVENDQLSTDLALNIYAVPEK</sequence>
<dbReference type="GO" id="GO:0043683">
    <property type="term" value="P:type IV pilus assembly"/>
    <property type="evidence" value="ECO:0007669"/>
    <property type="project" value="InterPro"/>
</dbReference>
<keyword evidence="1" id="KW-0812">Transmembrane</keyword>
<keyword evidence="1" id="KW-1133">Transmembrane helix</keyword>
<keyword evidence="1" id="KW-0472">Membrane</keyword>
<dbReference type="InterPro" id="IPR014717">
    <property type="entry name" value="Transl_elong_EF1B/ribsomal_bS6"/>
</dbReference>
<name>A0A1M6WHR0_SELRU</name>
<evidence type="ECO:0000313" key="2">
    <source>
        <dbReference type="EMBL" id="SHK93228.1"/>
    </source>
</evidence>
<accession>A0A1M6WHR0</accession>
<dbReference type="RefSeq" id="WP_178139525.1">
    <property type="nucleotide sequence ID" value="NZ_FRBC01000025.1"/>
</dbReference>
<feature type="transmembrane region" description="Helical" evidence="1">
    <location>
        <begin position="21"/>
        <end position="44"/>
    </location>
</feature>
<organism evidence="2 3">
    <name type="scientific">Selenomonas ruminantium</name>
    <dbReference type="NCBI Taxonomy" id="971"/>
    <lineage>
        <taxon>Bacteria</taxon>
        <taxon>Bacillati</taxon>
        <taxon>Bacillota</taxon>
        <taxon>Negativicutes</taxon>
        <taxon>Selenomonadales</taxon>
        <taxon>Selenomonadaceae</taxon>
        <taxon>Selenomonas</taxon>
    </lineage>
</organism>
<dbReference type="InterPro" id="IPR007445">
    <property type="entry name" value="PilO"/>
</dbReference>
<proteinExistence type="predicted"/>
<reference evidence="2 3" key="1">
    <citation type="submission" date="2016-11" db="EMBL/GenBank/DDBJ databases">
        <authorList>
            <person name="Jaros S."/>
            <person name="Januszkiewicz K."/>
            <person name="Wedrychowicz H."/>
        </authorList>
    </citation>
    <scope>NUCLEOTIDE SEQUENCE [LARGE SCALE GENOMIC DNA]</scope>
    <source>
        <strain evidence="2 3">HD4</strain>
    </source>
</reference>
<protein>
    <submittedName>
        <fullName evidence="2">Type IV pilus assembly protein PilO</fullName>
    </submittedName>
</protein>
<evidence type="ECO:0000313" key="3">
    <source>
        <dbReference type="Proteomes" id="UP000184263"/>
    </source>
</evidence>
<gene>
    <name evidence="2" type="ORF">SAMN05216582_12520</name>
</gene>
<dbReference type="EMBL" id="FRBC01000025">
    <property type="protein sequence ID" value="SHK93228.1"/>
    <property type="molecule type" value="Genomic_DNA"/>
</dbReference>
<evidence type="ECO:0000256" key="1">
    <source>
        <dbReference type="SAM" id="Phobius"/>
    </source>
</evidence>